<evidence type="ECO:0000259" key="4">
    <source>
        <dbReference type="PROSITE" id="PS50943"/>
    </source>
</evidence>
<dbReference type="CDD" id="cd00093">
    <property type="entry name" value="HTH_XRE"/>
    <property type="match status" value="1"/>
</dbReference>
<evidence type="ECO:0000256" key="1">
    <source>
        <dbReference type="ARBA" id="ARBA00023015"/>
    </source>
</evidence>
<dbReference type="PANTHER" id="PTHR46797:SF23">
    <property type="entry name" value="HTH-TYPE TRANSCRIPTIONAL REGULATOR SUTR"/>
    <property type="match status" value="1"/>
</dbReference>
<dbReference type="PROSITE" id="PS50943">
    <property type="entry name" value="HTH_CROC1"/>
    <property type="match status" value="1"/>
</dbReference>
<dbReference type="Pfam" id="PF01381">
    <property type="entry name" value="HTH_3"/>
    <property type="match status" value="1"/>
</dbReference>
<evidence type="ECO:0000256" key="3">
    <source>
        <dbReference type="ARBA" id="ARBA00023163"/>
    </source>
</evidence>
<dbReference type="Proteomes" id="UP000031967">
    <property type="component" value="Unassembled WGS sequence"/>
</dbReference>
<evidence type="ECO:0000313" key="5">
    <source>
        <dbReference type="EMBL" id="KIL35623.1"/>
    </source>
</evidence>
<keyword evidence="1" id="KW-0805">Transcription regulation</keyword>
<protein>
    <recommendedName>
        <fullName evidence="4">HTH cro/C1-type domain-containing protein</fullName>
    </recommendedName>
</protein>
<dbReference type="SMART" id="SM00530">
    <property type="entry name" value="HTH_XRE"/>
    <property type="match status" value="1"/>
</dbReference>
<feature type="domain" description="HTH cro/C1-type" evidence="4">
    <location>
        <begin position="12"/>
        <end position="66"/>
    </location>
</feature>
<keyword evidence="6" id="KW-1185">Reference proteome</keyword>
<reference evidence="5 6" key="1">
    <citation type="submission" date="2014-12" db="EMBL/GenBank/DDBJ databases">
        <title>Draft genome sequence of Paenibacillus kamchatkensis strain B-2647.</title>
        <authorList>
            <person name="Karlyshev A.V."/>
            <person name="Kudryashova E.B."/>
        </authorList>
    </citation>
    <scope>NUCLEOTIDE SEQUENCE [LARGE SCALE GENOMIC DNA]</scope>
    <source>
        <strain evidence="5 6">VKM B-2647</strain>
    </source>
</reference>
<dbReference type="Gene3D" id="1.10.260.40">
    <property type="entry name" value="lambda repressor-like DNA-binding domains"/>
    <property type="match status" value="1"/>
</dbReference>
<dbReference type="SUPFAM" id="SSF47413">
    <property type="entry name" value="lambda repressor-like DNA-binding domains"/>
    <property type="match status" value="1"/>
</dbReference>
<dbReference type="PANTHER" id="PTHR46797">
    <property type="entry name" value="HTH-TYPE TRANSCRIPTIONAL REGULATOR"/>
    <property type="match status" value="1"/>
</dbReference>
<keyword evidence="2" id="KW-0238">DNA-binding</keyword>
<accession>A0ABR5A3J1</accession>
<evidence type="ECO:0000313" key="6">
    <source>
        <dbReference type="Proteomes" id="UP000031967"/>
    </source>
</evidence>
<name>A0ABR5A3J1_9BACL</name>
<sequence length="118" mass="13664">MSDLKKIIGEKIRSIRTKKGLTLQQLGHLTGHQASYLTEAELGKRNLSLDSLEKIMNALEIKPGELFDFRELDLNSSDFETRSVLEVHYQFLKEKKTTDVKMIHRITKDIFNSIEKTE</sequence>
<dbReference type="InterPro" id="IPR050807">
    <property type="entry name" value="TransReg_Diox_bact_type"/>
</dbReference>
<evidence type="ECO:0000256" key="2">
    <source>
        <dbReference type="ARBA" id="ARBA00023125"/>
    </source>
</evidence>
<keyword evidence="3" id="KW-0804">Transcription</keyword>
<dbReference type="InterPro" id="IPR001387">
    <property type="entry name" value="Cro/C1-type_HTH"/>
</dbReference>
<organism evidence="5 6">
    <name type="scientific">Gordoniibacillus kamchatkensis</name>
    <dbReference type="NCBI Taxonomy" id="1590651"/>
    <lineage>
        <taxon>Bacteria</taxon>
        <taxon>Bacillati</taxon>
        <taxon>Bacillota</taxon>
        <taxon>Bacilli</taxon>
        <taxon>Bacillales</taxon>
        <taxon>Paenibacillaceae</taxon>
        <taxon>Gordoniibacillus</taxon>
    </lineage>
</organism>
<proteinExistence type="predicted"/>
<gene>
    <name evidence="5" type="ORF">SD70_32035</name>
</gene>
<comment type="caution">
    <text evidence="5">The sequence shown here is derived from an EMBL/GenBank/DDBJ whole genome shotgun (WGS) entry which is preliminary data.</text>
</comment>
<dbReference type="InterPro" id="IPR010982">
    <property type="entry name" value="Lambda_DNA-bd_dom_sf"/>
</dbReference>
<dbReference type="RefSeq" id="WP_041052691.1">
    <property type="nucleotide sequence ID" value="NZ_JXAK01000121.1"/>
</dbReference>
<dbReference type="EMBL" id="JXAK01000121">
    <property type="protein sequence ID" value="KIL35623.1"/>
    <property type="molecule type" value="Genomic_DNA"/>
</dbReference>